<evidence type="ECO:0000313" key="4">
    <source>
        <dbReference type="Proteomes" id="UP000092213"/>
    </source>
</evidence>
<organism evidence="2 4">
    <name type="scientific">Bordetella bronchialis</name>
    <dbReference type="NCBI Taxonomy" id="463025"/>
    <lineage>
        <taxon>Bacteria</taxon>
        <taxon>Pseudomonadati</taxon>
        <taxon>Pseudomonadota</taxon>
        <taxon>Betaproteobacteria</taxon>
        <taxon>Burkholderiales</taxon>
        <taxon>Alcaligenaceae</taxon>
        <taxon>Bordetella</taxon>
    </lineage>
</organism>
<evidence type="ECO:0000313" key="1">
    <source>
        <dbReference type="EMBL" id="ANN69633.1"/>
    </source>
</evidence>
<reference evidence="3 4" key="1">
    <citation type="submission" date="2016-06" db="EMBL/GenBank/DDBJ databases">
        <title>Complete genome sequences of Bordetella bronchialis and Bordetella flabilis.</title>
        <authorList>
            <person name="LiPuma J.J."/>
            <person name="Spilker T."/>
        </authorList>
    </citation>
    <scope>NUCLEOTIDE SEQUENCE [LARGE SCALE GENOMIC DNA]</scope>
    <source>
        <strain evidence="2 4">AU17976</strain>
        <strain evidence="1 3">AU3182</strain>
    </source>
</reference>
<dbReference type="AlphaFoldDB" id="A0A193FQR6"/>
<protein>
    <submittedName>
        <fullName evidence="2">Uncharacterized protein</fullName>
    </submittedName>
</protein>
<gene>
    <name evidence="1" type="ORF">BAU06_12985</name>
    <name evidence="2" type="ORF">BAU08_13180</name>
</gene>
<dbReference type="KEGG" id="bbro:BAU06_12985"/>
<dbReference type="EMBL" id="CP016171">
    <property type="protein sequence ID" value="ANN74779.1"/>
    <property type="molecule type" value="Genomic_DNA"/>
</dbReference>
<name>A0A193FQR6_9BORD</name>
<dbReference type="EMBL" id="CP016170">
    <property type="protein sequence ID" value="ANN69633.1"/>
    <property type="molecule type" value="Genomic_DNA"/>
</dbReference>
<dbReference type="Proteomes" id="UP000091897">
    <property type="component" value="Chromosome"/>
</dbReference>
<evidence type="ECO:0000313" key="3">
    <source>
        <dbReference type="Proteomes" id="UP000091897"/>
    </source>
</evidence>
<sequence>MASGGYTIEVTTQQGAFADEQVWHPKGQQVYTQRETAERDARALLARLMHVRRGGEPEFDD</sequence>
<evidence type="ECO:0000313" key="2">
    <source>
        <dbReference type="EMBL" id="ANN74779.1"/>
    </source>
</evidence>
<keyword evidence="3" id="KW-1185">Reference proteome</keyword>
<accession>A0A193FQR6</accession>
<dbReference type="Proteomes" id="UP000092213">
    <property type="component" value="Chromosome"/>
</dbReference>
<proteinExistence type="predicted"/>